<evidence type="ECO:0000313" key="2">
    <source>
        <dbReference type="EMBL" id="CAF0822468.1"/>
    </source>
</evidence>
<proteinExistence type="predicted"/>
<dbReference type="OrthoDB" id="10528381at2759"/>
<feature type="region of interest" description="Disordered" evidence="1">
    <location>
        <begin position="388"/>
        <end position="418"/>
    </location>
</feature>
<protein>
    <submittedName>
        <fullName evidence="2">Uncharacterized protein</fullName>
    </submittedName>
</protein>
<reference evidence="2" key="1">
    <citation type="submission" date="2021-02" db="EMBL/GenBank/DDBJ databases">
        <authorList>
            <person name="Nowell W R."/>
        </authorList>
    </citation>
    <scope>NUCLEOTIDE SEQUENCE</scope>
    <source>
        <strain evidence="2">Ploen Becks lab</strain>
    </source>
</reference>
<feature type="compositionally biased region" description="Acidic residues" evidence="1">
    <location>
        <begin position="275"/>
        <end position="290"/>
    </location>
</feature>
<feature type="region of interest" description="Disordered" evidence="1">
    <location>
        <begin position="261"/>
        <end position="294"/>
    </location>
</feature>
<evidence type="ECO:0000313" key="3">
    <source>
        <dbReference type="Proteomes" id="UP000663879"/>
    </source>
</evidence>
<keyword evidence="3" id="KW-1185">Reference proteome</keyword>
<dbReference type="Proteomes" id="UP000663879">
    <property type="component" value="Unassembled WGS sequence"/>
</dbReference>
<dbReference type="EMBL" id="CAJNOC010000968">
    <property type="protein sequence ID" value="CAF0822468.1"/>
    <property type="molecule type" value="Genomic_DNA"/>
</dbReference>
<name>A0A813UEU6_9BILA</name>
<evidence type="ECO:0000256" key="1">
    <source>
        <dbReference type="SAM" id="MobiDB-lite"/>
    </source>
</evidence>
<sequence>MKKDDIIKQKLFETSNLSNFYLEYIINCKWEDESPIQLANCYKQKLYEIADKYDRMLEASKQREQLCLSFEKPPKYNKNLLTPPITSGRTSTPYKQITSKSNCSSYASTPTTPLQTRTFVRSSSASSNIAINKLYKSPYQSRSLSNSSKKLNDLEQRINAIYYDEYEDNELDDEYAYNLDPKTGDIFINEGNTDEYEIDYQEEIDTTLNNTNLNQNIEKSYSNLSKDSGVLVDSYHSDYSNCVFSPPGDEKLKNYQDGTHLEHDVNSDSISPSSNEEEEDINKSNEEEERDQITPFLGQNISLKKIFNSKMESRRLNGQVASNSYTMFNNKFYQNQYKTYTKSLLNKKLSNLNRKNNSNLTDLNIDLDSTSLVSLLVDERNNLITNDVNTSNSSLCSTNSTPSPSSSSSSSSDSNEYEYNFKNNPNLITSSSVNNLNQQSMVNSSLIKSANPFFNYNSLMNVSMLDSIQLANNNLDNLDMSSSILMFN</sequence>
<feature type="compositionally biased region" description="Low complexity" evidence="1">
    <location>
        <begin position="389"/>
        <end position="414"/>
    </location>
</feature>
<gene>
    <name evidence="2" type="ORF">OXX778_LOCUS7541</name>
</gene>
<organism evidence="2 3">
    <name type="scientific">Brachionus calyciflorus</name>
    <dbReference type="NCBI Taxonomy" id="104777"/>
    <lineage>
        <taxon>Eukaryota</taxon>
        <taxon>Metazoa</taxon>
        <taxon>Spiralia</taxon>
        <taxon>Gnathifera</taxon>
        <taxon>Rotifera</taxon>
        <taxon>Eurotatoria</taxon>
        <taxon>Monogononta</taxon>
        <taxon>Pseudotrocha</taxon>
        <taxon>Ploima</taxon>
        <taxon>Brachionidae</taxon>
        <taxon>Brachionus</taxon>
    </lineage>
</organism>
<accession>A0A813UEU6</accession>
<dbReference type="AlphaFoldDB" id="A0A813UEU6"/>
<comment type="caution">
    <text evidence="2">The sequence shown here is derived from an EMBL/GenBank/DDBJ whole genome shotgun (WGS) entry which is preliminary data.</text>
</comment>